<protein>
    <submittedName>
        <fullName evidence="1">Uncharacterized protein</fullName>
    </submittedName>
</protein>
<name>A0A6T8JTD9_9STRA</name>
<reference evidence="1" key="1">
    <citation type="submission" date="2021-01" db="EMBL/GenBank/DDBJ databases">
        <authorList>
            <person name="Corre E."/>
            <person name="Pelletier E."/>
            <person name="Niang G."/>
            <person name="Scheremetjew M."/>
            <person name="Finn R."/>
            <person name="Kale V."/>
            <person name="Holt S."/>
            <person name="Cochrane G."/>
            <person name="Meng A."/>
            <person name="Brown T."/>
            <person name="Cohen L."/>
        </authorList>
    </citation>
    <scope>NUCLEOTIDE SEQUENCE</scope>
    <source>
        <strain evidence="1">CCAP1064/1</strain>
    </source>
</reference>
<dbReference type="PANTHER" id="PTHR40861">
    <property type="entry name" value="DUF2183 DOMAIN-CONTAINING PROTEIN"/>
    <property type="match status" value="1"/>
</dbReference>
<proteinExistence type="predicted"/>
<dbReference type="EMBL" id="HBEL01022679">
    <property type="protein sequence ID" value="CAD8414478.1"/>
    <property type="molecule type" value="Transcribed_RNA"/>
</dbReference>
<gene>
    <name evidence="1" type="ORF">PINE0816_LOCUS10612</name>
    <name evidence="2" type="ORF">PINE0816_LOCUS10613</name>
</gene>
<dbReference type="EMBL" id="HBEL01022680">
    <property type="protein sequence ID" value="CAD8414479.1"/>
    <property type="molecule type" value="Transcribed_RNA"/>
</dbReference>
<dbReference type="AlphaFoldDB" id="A0A6T8JTD9"/>
<evidence type="ECO:0000313" key="2">
    <source>
        <dbReference type="EMBL" id="CAD8414479.1"/>
    </source>
</evidence>
<organism evidence="1">
    <name type="scientific">Proboscia inermis</name>
    <dbReference type="NCBI Taxonomy" id="420281"/>
    <lineage>
        <taxon>Eukaryota</taxon>
        <taxon>Sar</taxon>
        <taxon>Stramenopiles</taxon>
        <taxon>Ochrophyta</taxon>
        <taxon>Bacillariophyta</taxon>
        <taxon>Coscinodiscophyceae</taxon>
        <taxon>Rhizosoleniophycidae</taxon>
        <taxon>Rhizosoleniales</taxon>
        <taxon>Rhizosoleniaceae</taxon>
        <taxon>Proboscia</taxon>
    </lineage>
</organism>
<sequence>MLREYPEVTKAIFLHVVSDVTTNPTIPPMKLINGRPVVYFRTYVGAAAKAVQLGLLDEEGLQKVIDAAKLALRGVSKTDDKWENLIKDINNALRILECMKIAVKQNY</sequence>
<evidence type="ECO:0000313" key="1">
    <source>
        <dbReference type="EMBL" id="CAD8414478.1"/>
    </source>
</evidence>
<accession>A0A6T8JTD9</accession>
<dbReference type="PANTHER" id="PTHR40861:SF1">
    <property type="entry name" value="PHOSPHATIDATE PHOSPHATASE APP1 CATALYTIC DOMAIN-CONTAINING PROTEIN"/>
    <property type="match status" value="1"/>
</dbReference>